<comment type="pathway">
    <text evidence="3">Cell wall biogenesis; peptidoglycan biosynthesis.</text>
</comment>
<keyword evidence="10 15" id="KW-1133">Transmembrane helix</keyword>
<evidence type="ECO:0000256" key="4">
    <source>
        <dbReference type="ARBA" id="ARBA00007171"/>
    </source>
</evidence>
<dbReference type="GO" id="GO:0071555">
    <property type="term" value="P:cell wall organization"/>
    <property type="evidence" value="ECO:0007669"/>
    <property type="project" value="UniProtKB-KW"/>
</dbReference>
<dbReference type="PANTHER" id="PTHR30627:SF2">
    <property type="entry name" value="PEPTIDOGLYCAN D,D-TRANSPEPTIDASE MRDA"/>
    <property type="match status" value="1"/>
</dbReference>
<keyword evidence="6" id="KW-1003">Cell membrane</keyword>
<dbReference type="GO" id="GO:0008360">
    <property type="term" value="P:regulation of cell shape"/>
    <property type="evidence" value="ECO:0007669"/>
    <property type="project" value="UniProtKB-KW"/>
</dbReference>
<dbReference type="InterPro" id="IPR005311">
    <property type="entry name" value="PBP_dimer"/>
</dbReference>
<feature type="domain" description="Penicillin-binding protein dimerisation" evidence="17">
    <location>
        <begin position="57"/>
        <end position="310"/>
    </location>
</feature>
<name>A0A6I2MCN3_9BACI</name>
<dbReference type="InterPro" id="IPR012338">
    <property type="entry name" value="Beta-lactam/transpept-like"/>
</dbReference>
<evidence type="ECO:0000256" key="12">
    <source>
        <dbReference type="ARBA" id="ARBA00023316"/>
    </source>
</evidence>
<dbReference type="Gene3D" id="3.90.1310.10">
    <property type="entry name" value="Penicillin-binding protein 2a (Domain 2)"/>
    <property type="match status" value="1"/>
</dbReference>
<feature type="transmembrane region" description="Helical" evidence="15">
    <location>
        <begin position="12"/>
        <end position="38"/>
    </location>
</feature>
<keyword evidence="19" id="KW-1185">Reference proteome</keyword>
<dbReference type="GO" id="GO:0009252">
    <property type="term" value="P:peptidoglycan biosynthetic process"/>
    <property type="evidence" value="ECO:0007669"/>
    <property type="project" value="UniProtKB-UniPathway"/>
</dbReference>
<keyword evidence="9" id="KW-0573">Peptidoglycan synthesis</keyword>
<dbReference type="RefSeq" id="WP_070875467.1">
    <property type="nucleotide sequence ID" value="NZ_CAJFZX010000001.1"/>
</dbReference>
<dbReference type="PANTHER" id="PTHR30627">
    <property type="entry name" value="PEPTIDOGLYCAN D,D-TRANSPEPTIDASE"/>
    <property type="match status" value="1"/>
</dbReference>
<feature type="domain" description="Penicillin-binding protein transpeptidase" evidence="16">
    <location>
        <begin position="358"/>
        <end position="685"/>
    </location>
</feature>
<dbReference type="GO" id="GO:0005886">
    <property type="term" value="C:plasma membrane"/>
    <property type="evidence" value="ECO:0007669"/>
    <property type="project" value="UniProtKB-SubCell"/>
</dbReference>
<keyword evidence="11 15" id="KW-0472">Membrane</keyword>
<evidence type="ECO:0000256" key="2">
    <source>
        <dbReference type="ARBA" id="ARBA00004236"/>
    </source>
</evidence>
<dbReference type="SUPFAM" id="SSF56519">
    <property type="entry name" value="Penicillin binding protein dimerisation domain"/>
    <property type="match status" value="1"/>
</dbReference>
<dbReference type="UniPathway" id="UPA00219"/>
<evidence type="ECO:0000256" key="13">
    <source>
        <dbReference type="ARBA" id="ARBA00034000"/>
    </source>
</evidence>
<evidence type="ECO:0000256" key="10">
    <source>
        <dbReference type="ARBA" id="ARBA00022989"/>
    </source>
</evidence>
<protein>
    <recommendedName>
        <fullName evidence="5">serine-type D-Ala-D-Ala carboxypeptidase</fullName>
        <ecNumber evidence="5">3.4.16.4</ecNumber>
    </recommendedName>
</protein>
<dbReference type="GO" id="GO:0009002">
    <property type="term" value="F:serine-type D-Ala-D-Ala carboxypeptidase activity"/>
    <property type="evidence" value="ECO:0007669"/>
    <property type="project" value="UniProtKB-EC"/>
</dbReference>
<dbReference type="Pfam" id="PF03717">
    <property type="entry name" value="PBP_dimer"/>
    <property type="match status" value="1"/>
</dbReference>
<evidence type="ECO:0000256" key="9">
    <source>
        <dbReference type="ARBA" id="ARBA00022984"/>
    </source>
</evidence>
<dbReference type="InterPro" id="IPR050515">
    <property type="entry name" value="Beta-lactam/transpept"/>
</dbReference>
<keyword evidence="8" id="KW-0133">Cell shape</keyword>
<dbReference type="InterPro" id="IPR001460">
    <property type="entry name" value="PCN-bd_Tpept"/>
</dbReference>
<evidence type="ECO:0000313" key="19">
    <source>
        <dbReference type="Proteomes" id="UP000441585"/>
    </source>
</evidence>
<proteinExistence type="inferred from homology"/>
<accession>A0A6I2MCN3</accession>
<dbReference type="Pfam" id="PF00905">
    <property type="entry name" value="Transpeptidase"/>
    <property type="match status" value="1"/>
</dbReference>
<keyword evidence="7 15" id="KW-0812">Transmembrane</keyword>
<dbReference type="Proteomes" id="UP000441585">
    <property type="component" value="Unassembled WGS sequence"/>
</dbReference>
<dbReference type="AlphaFoldDB" id="A0A6I2MCN3"/>
<gene>
    <name evidence="18" type="ORF">GJU41_18705</name>
</gene>
<evidence type="ECO:0000256" key="8">
    <source>
        <dbReference type="ARBA" id="ARBA00022960"/>
    </source>
</evidence>
<dbReference type="GO" id="GO:0008658">
    <property type="term" value="F:penicillin binding"/>
    <property type="evidence" value="ECO:0007669"/>
    <property type="project" value="InterPro"/>
</dbReference>
<evidence type="ECO:0000256" key="11">
    <source>
        <dbReference type="ARBA" id="ARBA00023136"/>
    </source>
</evidence>
<dbReference type="EMBL" id="WKKF01000007">
    <property type="protein sequence ID" value="MRX55998.1"/>
    <property type="molecule type" value="Genomic_DNA"/>
</dbReference>
<keyword evidence="12" id="KW-0961">Cell wall biogenesis/degradation</keyword>
<comment type="caution">
    <text evidence="18">The sequence shown here is derived from an EMBL/GenBank/DDBJ whole genome shotgun (WGS) entry which is preliminary data.</text>
</comment>
<comment type="subcellular location">
    <subcellularLocation>
        <location evidence="2">Cell membrane</location>
    </subcellularLocation>
    <subcellularLocation>
        <location evidence="1">Membrane</location>
        <topology evidence="1">Single-pass membrane protein</topology>
    </subcellularLocation>
</comment>
<evidence type="ECO:0000256" key="1">
    <source>
        <dbReference type="ARBA" id="ARBA00004167"/>
    </source>
</evidence>
<evidence type="ECO:0000256" key="5">
    <source>
        <dbReference type="ARBA" id="ARBA00012448"/>
    </source>
</evidence>
<comment type="catalytic activity">
    <reaction evidence="13">
        <text>Preferential cleavage: (Ac)2-L-Lys-D-Ala-|-D-Ala. Also transpeptidation of peptidyl-alanyl moieties that are N-acyl substituents of D-alanine.</text>
        <dbReference type="EC" id="3.4.16.4"/>
    </reaction>
</comment>
<feature type="region of interest" description="Disordered" evidence="14">
    <location>
        <begin position="697"/>
        <end position="722"/>
    </location>
</feature>
<organism evidence="18 19">
    <name type="scientific">Metabacillus idriensis</name>
    <dbReference type="NCBI Taxonomy" id="324768"/>
    <lineage>
        <taxon>Bacteria</taxon>
        <taxon>Bacillati</taxon>
        <taxon>Bacillota</taxon>
        <taxon>Bacilli</taxon>
        <taxon>Bacillales</taxon>
        <taxon>Bacillaceae</taxon>
        <taxon>Metabacillus</taxon>
    </lineage>
</organism>
<evidence type="ECO:0000313" key="18">
    <source>
        <dbReference type="EMBL" id="MRX55998.1"/>
    </source>
</evidence>
<evidence type="ECO:0000256" key="14">
    <source>
        <dbReference type="SAM" id="MobiDB-lite"/>
    </source>
</evidence>
<evidence type="ECO:0000256" key="15">
    <source>
        <dbReference type="SAM" id="Phobius"/>
    </source>
</evidence>
<evidence type="ECO:0000256" key="7">
    <source>
        <dbReference type="ARBA" id="ARBA00022692"/>
    </source>
</evidence>
<reference evidence="18 19" key="1">
    <citation type="submission" date="2019-11" db="EMBL/GenBank/DDBJ databases">
        <title>Bacillus idriensis genome.</title>
        <authorList>
            <person name="Konopka E.N."/>
            <person name="Newman J.D."/>
        </authorList>
    </citation>
    <scope>NUCLEOTIDE SEQUENCE [LARGE SCALE GENOMIC DNA]</scope>
    <source>
        <strain evidence="18 19">DSM 19097</strain>
    </source>
</reference>
<evidence type="ECO:0000259" key="16">
    <source>
        <dbReference type="Pfam" id="PF00905"/>
    </source>
</evidence>
<dbReference type="GO" id="GO:0071972">
    <property type="term" value="F:peptidoglycan L,D-transpeptidase activity"/>
    <property type="evidence" value="ECO:0007669"/>
    <property type="project" value="TreeGrafter"/>
</dbReference>
<comment type="similarity">
    <text evidence="4">Belongs to the transpeptidase family.</text>
</comment>
<dbReference type="EC" id="3.4.16.4" evidence="5"/>
<evidence type="ECO:0000256" key="6">
    <source>
        <dbReference type="ARBA" id="ARBA00022475"/>
    </source>
</evidence>
<dbReference type="InterPro" id="IPR036138">
    <property type="entry name" value="PBP_dimer_sf"/>
</dbReference>
<dbReference type="Gene3D" id="1.10.10.1230">
    <property type="entry name" value="Penicillin-binding protein, N-terminal non-catalytic domain, head sub-domain"/>
    <property type="match status" value="1"/>
</dbReference>
<evidence type="ECO:0000259" key="17">
    <source>
        <dbReference type="Pfam" id="PF03717"/>
    </source>
</evidence>
<dbReference type="SUPFAM" id="SSF56601">
    <property type="entry name" value="beta-lactamase/transpeptidase-like"/>
    <property type="match status" value="1"/>
</dbReference>
<sequence length="722" mass="81813">MSEKKKRAVPLRLNILFFLVFLVFSGMILRLGIVQIVYGEDYRKEVERNEEVNISTSVPRGKIFDRNYNTIVDNKPINAITYTRSNSTSQEERLEVAAKLAKIFDQDRTNSKEDQEALEQELKKITLRDKKDYWILTRPKEAEKKITKADRQKVLDGVKSDDDLYDLQLDRITQKDLQDISIDELKILAIKREMDSGYALAPQIIKKDNISEREFAYISEHLEDLPGVDITTDWERRYVLDKTLRTLIGSISSSEEGIPHDRLDYYTSRDYSRNDRVGKSYLEYQYEDILQGQKAKARNITDKSGKIIETEILSEGKSGKDLIMTIDVQLQQEVEKIIEEELLAAKKKSGTALLDRAFVVMMDPRNGEMLSMAGKQIKKDENGKMVLEDYALGAMTSSYTMGSAVKGATVLSGFESGVIKPGTVQLDEPLYIKGSPPKKSYRNMGNIDDLEALQRSSNVYMFKTAIAMANGKYRRNKSLPLDTSAFSVLRNYYSQFGLGVKTGIDLPNEATGFKGQDLTPGLLLDLSIGQYDTYTPLQMAQYVSTIANGGYRMKPQIVKEIREPSPKDNLGSVIQSINPEVLNRLDMKSEYIDRVQEGFRRVTQEKNGTAYSYFSGADYFPAGKTGTAQAFYDGPNKDKFLSPTYNLTLTGYAPHNNPEVAFAVVVPWAYDEAKNSHPINNLIGRRVMDKYFELKSEQSKEGIQEGVGQPENARVIEEEENE</sequence>
<dbReference type="Gene3D" id="3.40.710.10">
    <property type="entry name" value="DD-peptidase/beta-lactamase superfamily"/>
    <property type="match status" value="1"/>
</dbReference>
<evidence type="ECO:0000256" key="3">
    <source>
        <dbReference type="ARBA" id="ARBA00004752"/>
    </source>
</evidence>